<comment type="caution">
    <text evidence="3">The sequence shown here is derived from an EMBL/GenBank/DDBJ whole genome shotgun (WGS) entry which is preliminary data.</text>
</comment>
<dbReference type="Gene3D" id="3.40.50.1400">
    <property type="match status" value="2"/>
</dbReference>
<dbReference type="InterPro" id="IPR050963">
    <property type="entry name" value="Sirohydro_Cobaltochel/CbiX"/>
</dbReference>
<evidence type="ECO:0000256" key="2">
    <source>
        <dbReference type="ARBA" id="ARBA00023239"/>
    </source>
</evidence>
<dbReference type="Proteomes" id="UP000664761">
    <property type="component" value="Unassembled WGS sequence"/>
</dbReference>
<dbReference type="SUPFAM" id="SSF53800">
    <property type="entry name" value="Chelatase"/>
    <property type="match status" value="2"/>
</dbReference>
<dbReference type="CDD" id="cd03416">
    <property type="entry name" value="CbiX_SirB_N"/>
    <property type="match status" value="1"/>
</dbReference>
<organism evidence="3 4">
    <name type="scientific">Sneathiella sedimenti</name>
    <dbReference type="NCBI Taxonomy" id="2816034"/>
    <lineage>
        <taxon>Bacteria</taxon>
        <taxon>Pseudomonadati</taxon>
        <taxon>Pseudomonadota</taxon>
        <taxon>Alphaproteobacteria</taxon>
        <taxon>Sneathiellales</taxon>
        <taxon>Sneathiellaceae</taxon>
        <taxon>Sneathiella</taxon>
    </lineage>
</organism>
<keyword evidence="2" id="KW-0456">Lyase</keyword>
<evidence type="ECO:0000313" key="4">
    <source>
        <dbReference type="Proteomes" id="UP000664761"/>
    </source>
</evidence>
<evidence type="ECO:0000256" key="1">
    <source>
        <dbReference type="ARBA" id="ARBA00022723"/>
    </source>
</evidence>
<keyword evidence="1" id="KW-0479">Metal-binding</keyword>
<dbReference type="PANTHER" id="PTHR33542:SF3">
    <property type="entry name" value="SIROHYDROCHLORIN FERROCHELATASE, CHLOROPLASTIC"/>
    <property type="match status" value="1"/>
</dbReference>
<name>A0ABS3F0J8_9PROT</name>
<protein>
    <recommendedName>
        <fullName evidence="5">Cobalamin biosynthesis protein CbiX</fullName>
    </recommendedName>
</protein>
<keyword evidence="4" id="KW-1185">Reference proteome</keyword>
<accession>A0ABS3F0J8</accession>
<proteinExistence type="predicted"/>
<dbReference type="PANTHER" id="PTHR33542">
    <property type="entry name" value="SIROHYDROCHLORIN FERROCHELATASE, CHLOROPLASTIC"/>
    <property type="match status" value="1"/>
</dbReference>
<evidence type="ECO:0000313" key="3">
    <source>
        <dbReference type="EMBL" id="MBO0332032.1"/>
    </source>
</evidence>
<sequence>MQHALTLQQSNRYGHVDVCFLVRDHVTPNLPKGEVFLLPFFMSNGYFVTRRVPDLFGLNEGLRICADRQLYQCDALGIDPELAGIISSMARDVCAEQGYAPADIHLVLVAHGSEKSRASAEATYLQQKTVESRKEFGKVSVAFLNEAPFLDKWLYDQPEDGSPLVLVGLFAAEGPHATEDVPGAIAKWRKMTGSKLPAHYAGAVGTRPEIVKLIQHSISRCAAKFRRI</sequence>
<reference evidence="3 4" key="1">
    <citation type="submission" date="2021-03" db="EMBL/GenBank/DDBJ databases">
        <title>Sneathiella sp. CAU 1612 isolated from Kang Won-do.</title>
        <authorList>
            <person name="Kim W."/>
        </authorList>
    </citation>
    <scope>NUCLEOTIDE SEQUENCE [LARGE SCALE GENOMIC DNA]</scope>
    <source>
        <strain evidence="3 4">CAU 1612</strain>
    </source>
</reference>
<gene>
    <name evidence="3" type="ORF">J0X12_00305</name>
</gene>
<dbReference type="EMBL" id="JAFLNC010000001">
    <property type="protein sequence ID" value="MBO0332032.1"/>
    <property type="molecule type" value="Genomic_DNA"/>
</dbReference>
<dbReference type="Pfam" id="PF01903">
    <property type="entry name" value="CbiX"/>
    <property type="match status" value="1"/>
</dbReference>
<dbReference type="InterPro" id="IPR002762">
    <property type="entry name" value="CbiX-like"/>
</dbReference>
<evidence type="ECO:0008006" key="5">
    <source>
        <dbReference type="Google" id="ProtNLM"/>
    </source>
</evidence>